<organism evidence="16 17">
    <name type="scientific">Ogataea philodendri</name>
    <dbReference type="NCBI Taxonomy" id="1378263"/>
    <lineage>
        <taxon>Eukaryota</taxon>
        <taxon>Fungi</taxon>
        <taxon>Dikarya</taxon>
        <taxon>Ascomycota</taxon>
        <taxon>Saccharomycotina</taxon>
        <taxon>Pichiomycetes</taxon>
        <taxon>Pichiales</taxon>
        <taxon>Pichiaceae</taxon>
        <taxon>Ogataea</taxon>
    </lineage>
</organism>
<evidence type="ECO:0000313" key="16">
    <source>
        <dbReference type="EMBL" id="KAH3668209.1"/>
    </source>
</evidence>
<keyword evidence="11" id="KW-0186">Copper</keyword>
<evidence type="ECO:0000256" key="12">
    <source>
        <dbReference type="ARBA" id="ARBA00023026"/>
    </source>
</evidence>
<evidence type="ECO:0000256" key="7">
    <source>
        <dbReference type="ARBA" id="ARBA00022525"/>
    </source>
</evidence>
<feature type="domain" description="Superoxide dismutase copper/zinc binding" evidence="15">
    <location>
        <begin position="42"/>
        <end position="157"/>
    </location>
</feature>
<evidence type="ECO:0000256" key="5">
    <source>
        <dbReference type="ARBA" id="ARBA00012682"/>
    </source>
</evidence>
<dbReference type="GO" id="GO:0005576">
    <property type="term" value="C:extracellular region"/>
    <property type="evidence" value="ECO:0007669"/>
    <property type="project" value="UniProtKB-ARBA"/>
</dbReference>
<dbReference type="GO" id="GO:0005507">
    <property type="term" value="F:copper ion binding"/>
    <property type="evidence" value="ECO:0007669"/>
    <property type="project" value="InterPro"/>
</dbReference>
<name>A0A9P8T785_9ASCO</name>
<reference evidence="16" key="2">
    <citation type="submission" date="2021-01" db="EMBL/GenBank/DDBJ databases">
        <authorList>
            <person name="Schikora-Tamarit M.A."/>
        </authorList>
    </citation>
    <scope>NUCLEOTIDE SEQUENCE</scope>
    <source>
        <strain evidence="16">CBS6075</strain>
    </source>
</reference>
<dbReference type="OrthoDB" id="159229at2759"/>
<comment type="catalytic activity">
    <reaction evidence="13">
        <text>2 superoxide + 2 H(+) = H2O2 + O2</text>
        <dbReference type="Rhea" id="RHEA:20696"/>
        <dbReference type="ChEBI" id="CHEBI:15378"/>
        <dbReference type="ChEBI" id="CHEBI:15379"/>
        <dbReference type="ChEBI" id="CHEBI:16240"/>
        <dbReference type="ChEBI" id="CHEBI:18421"/>
        <dbReference type="EC" id="1.15.1.1"/>
    </reaction>
</comment>
<dbReference type="InterPro" id="IPR001424">
    <property type="entry name" value="SOD_Cu_Zn_dom"/>
</dbReference>
<evidence type="ECO:0000256" key="13">
    <source>
        <dbReference type="ARBA" id="ARBA00049204"/>
    </source>
</evidence>
<dbReference type="Gene3D" id="2.60.40.200">
    <property type="entry name" value="Superoxide dismutase, copper/zinc binding domain"/>
    <property type="match status" value="1"/>
</dbReference>
<feature type="signal peptide" evidence="14">
    <location>
        <begin position="1"/>
        <end position="18"/>
    </location>
</feature>
<evidence type="ECO:0000313" key="17">
    <source>
        <dbReference type="Proteomes" id="UP000769157"/>
    </source>
</evidence>
<keyword evidence="8" id="KW-0336">GPI-anchor</keyword>
<proteinExistence type="inferred from homology"/>
<evidence type="ECO:0000256" key="2">
    <source>
        <dbReference type="ARBA" id="ARBA00004191"/>
    </source>
</evidence>
<keyword evidence="17" id="KW-1185">Reference proteome</keyword>
<protein>
    <recommendedName>
        <fullName evidence="5">superoxide dismutase</fullName>
        <ecNumber evidence="5">1.15.1.1</ecNumber>
    </recommendedName>
</protein>
<keyword evidence="8" id="KW-0449">Lipoprotein</keyword>
<keyword evidence="8" id="KW-0325">Glycoprotein</keyword>
<gene>
    <name evidence="16" type="ORF">OGAPHI_001963</name>
</gene>
<dbReference type="EMBL" id="JAEUBE010000158">
    <property type="protein sequence ID" value="KAH3668209.1"/>
    <property type="molecule type" value="Genomic_DNA"/>
</dbReference>
<keyword evidence="7" id="KW-0964">Secreted</keyword>
<accession>A0A9P8T785</accession>
<evidence type="ECO:0000256" key="10">
    <source>
        <dbReference type="ARBA" id="ARBA00023002"/>
    </source>
</evidence>
<dbReference type="GO" id="GO:0098552">
    <property type="term" value="C:side of membrane"/>
    <property type="evidence" value="ECO:0007669"/>
    <property type="project" value="UniProtKB-KW"/>
</dbReference>
<keyword evidence="9" id="KW-0049">Antioxidant</keyword>
<evidence type="ECO:0000256" key="4">
    <source>
        <dbReference type="ARBA" id="ARBA00010457"/>
    </source>
</evidence>
<keyword evidence="10" id="KW-0560">Oxidoreductase</keyword>
<evidence type="ECO:0000259" key="15">
    <source>
        <dbReference type="Pfam" id="PF00080"/>
    </source>
</evidence>
<comment type="cofactor">
    <cofactor evidence="1">
        <name>Cu cation</name>
        <dbReference type="ChEBI" id="CHEBI:23378"/>
    </cofactor>
</comment>
<keyword evidence="6" id="KW-0134">Cell wall</keyword>
<evidence type="ECO:0000256" key="11">
    <source>
        <dbReference type="ARBA" id="ARBA00023008"/>
    </source>
</evidence>
<dbReference type="InterPro" id="IPR036423">
    <property type="entry name" value="SOD-like_Cu/Zn_dom_sf"/>
</dbReference>
<dbReference type="FunFam" id="2.60.40.200:FF:000007">
    <property type="entry name" value="Cell surface Cu-only superoxide dismutase 5"/>
    <property type="match status" value="1"/>
</dbReference>
<dbReference type="Proteomes" id="UP000769157">
    <property type="component" value="Unassembled WGS sequence"/>
</dbReference>
<evidence type="ECO:0000256" key="8">
    <source>
        <dbReference type="ARBA" id="ARBA00022622"/>
    </source>
</evidence>
<dbReference type="EC" id="1.15.1.1" evidence="5"/>
<keyword evidence="8" id="KW-0472">Membrane</keyword>
<comment type="similarity">
    <text evidence="4">Belongs to the Cu-Zn superoxide dismutase family.</text>
</comment>
<sequence length="250" mass="26617">MVSFSHLMISALAAVAFAGEAPENTDSPRNIVAKAHLDNKDVKGVIDFSAKNGTVKVHVDVTGLPDEGGPFYYHIHKSPVPSNGNCEATGTHLNPYNAPLDDCDAFDDDAYCQVGDLSGKHGFINTTCFETTYYDPYLSLNPKNKAYVIGLSVNIHFANMTKITCGNIVKTKGKFRRSDSDAFLLDGSTSSTEEYFNSTITNSTAPSAASNSTNGTWAALESTYCGDAYMKSAGYTGMVAAALGVIAALF</sequence>
<reference evidence="16" key="1">
    <citation type="journal article" date="2021" name="Open Biol.">
        <title>Shared evolutionary footprints suggest mitochondrial oxidative damage underlies multiple complex I losses in fungi.</title>
        <authorList>
            <person name="Schikora-Tamarit M.A."/>
            <person name="Marcet-Houben M."/>
            <person name="Nosek J."/>
            <person name="Gabaldon T."/>
        </authorList>
    </citation>
    <scope>NUCLEOTIDE SEQUENCE</scope>
    <source>
        <strain evidence="16">CBS6075</strain>
    </source>
</reference>
<dbReference type="PANTHER" id="PTHR10003">
    <property type="entry name" value="SUPEROXIDE DISMUTASE CU-ZN -RELATED"/>
    <property type="match status" value="1"/>
</dbReference>
<dbReference type="RefSeq" id="XP_046062623.1">
    <property type="nucleotide sequence ID" value="XM_046202781.1"/>
</dbReference>
<evidence type="ECO:0000256" key="14">
    <source>
        <dbReference type="SAM" id="SignalP"/>
    </source>
</evidence>
<keyword evidence="12" id="KW-0843">Virulence</keyword>
<keyword evidence="14" id="KW-0732">Signal</keyword>
<evidence type="ECO:0000256" key="6">
    <source>
        <dbReference type="ARBA" id="ARBA00022512"/>
    </source>
</evidence>
<feature type="chain" id="PRO_5040492727" description="superoxide dismutase" evidence="14">
    <location>
        <begin position="19"/>
        <end position="250"/>
    </location>
</feature>
<dbReference type="InterPro" id="IPR024134">
    <property type="entry name" value="SOD_Cu/Zn_/chaperone"/>
</dbReference>
<evidence type="ECO:0000256" key="3">
    <source>
        <dbReference type="ARBA" id="ARBA00004589"/>
    </source>
</evidence>
<dbReference type="GeneID" id="70233930"/>
<dbReference type="SUPFAM" id="SSF49329">
    <property type="entry name" value="Cu,Zn superoxide dismutase-like"/>
    <property type="match status" value="1"/>
</dbReference>
<evidence type="ECO:0000256" key="9">
    <source>
        <dbReference type="ARBA" id="ARBA00022862"/>
    </source>
</evidence>
<dbReference type="Pfam" id="PF00080">
    <property type="entry name" value="Sod_Cu"/>
    <property type="match status" value="1"/>
</dbReference>
<comment type="caution">
    <text evidence="16">The sequence shown here is derived from an EMBL/GenBank/DDBJ whole genome shotgun (WGS) entry which is preliminary data.</text>
</comment>
<evidence type="ECO:0000256" key="1">
    <source>
        <dbReference type="ARBA" id="ARBA00001935"/>
    </source>
</evidence>
<dbReference type="AlphaFoldDB" id="A0A9P8T785"/>
<comment type="subcellular location">
    <subcellularLocation>
        <location evidence="3">Membrane</location>
        <topology evidence="3">Lipid-anchor</topology>
        <topology evidence="3">GPI-anchor</topology>
    </subcellularLocation>
    <subcellularLocation>
        <location evidence="2">Secreted</location>
        <location evidence="2">Cell wall</location>
    </subcellularLocation>
</comment>
<dbReference type="GO" id="GO:0004784">
    <property type="term" value="F:superoxide dismutase activity"/>
    <property type="evidence" value="ECO:0007669"/>
    <property type="project" value="UniProtKB-EC"/>
</dbReference>